<feature type="compositionally biased region" description="Basic and acidic residues" evidence="1">
    <location>
        <begin position="1"/>
        <end position="38"/>
    </location>
</feature>
<organism evidence="2 3">
    <name type="scientific">Datura stramonium</name>
    <name type="common">Jimsonweed</name>
    <name type="synonym">Common thornapple</name>
    <dbReference type="NCBI Taxonomy" id="4076"/>
    <lineage>
        <taxon>Eukaryota</taxon>
        <taxon>Viridiplantae</taxon>
        <taxon>Streptophyta</taxon>
        <taxon>Embryophyta</taxon>
        <taxon>Tracheophyta</taxon>
        <taxon>Spermatophyta</taxon>
        <taxon>Magnoliopsida</taxon>
        <taxon>eudicotyledons</taxon>
        <taxon>Gunneridae</taxon>
        <taxon>Pentapetalae</taxon>
        <taxon>asterids</taxon>
        <taxon>lamiids</taxon>
        <taxon>Solanales</taxon>
        <taxon>Solanaceae</taxon>
        <taxon>Solanoideae</taxon>
        <taxon>Datureae</taxon>
        <taxon>Datura</taxon>
    </lineage>
</organism>
<evidence type="ECO:0000313" key="3">
    <source>
        <dbReference type="Proteomes" id="UP000823775"/>
    </source>
</evidence>
<name>A0ABS8RPD8_DATST</name>
<accession>A0ABS8RPD8</accession>
<gene>
    <name evidence="2" type="ORF">HAX54_045324</name>
</gene>
<evidence type="ECO:0000256" key="1">
    <source>
        <dbReference type="SAM" id="MobiDB-lite"/>
    </source>
</evidence>
<protein>
    <submittedName>
        <fullName evidence="2">Uncharacterized protein</fullName>
    </submittedName>
</protein>
<dbReference type="EMBL" id="JACEIK010000070">
    <property type="protein sequence ID" value="MCD7448675.1"/>
    <property type="molecule type" value="Genomic_DNA"/>
</dbReference>
<evidence type="ECO:0000313" key="2">
    <source>
        <dbReference type="EMBL" id="MCD7448675.1"/>
    </source>
</evidence>
<keyword evidence="3" id="KW-1185">Reference proteome</keyword>
<reference evidence="2 3" key="1">
    <citation type="journal article" date="2021" name="BMC Genomics">
        <title>Datura genome reveals duplications of psychoactive alkaloid biosynthetic genes and high mutation rate following tissue culture.</title>
        <authorList>
            <person name="Rajewski A."/>
            <person name="Carter-House D."/>
            <person name="Stajich J."/>
            <person name="Litt A."/>
        </authorList>
    </citation>
    <scope>NUCLEOTIDE SEQUENCE [LARGE SCALE GENOMIC DNA]</scope>
    <source>
        <strain evidence="2">AR-01</strain>
    </source>
</reference>
<sequence>MVPSSERLESEETHDRRRTDRPNYKAFLDKDFNSERPSNHATDYMNEESAPDDGALGHRPKLRVCFTILGRQSRRLVVSLVCCCVGFRLEIVEAALEVLVVHRRRRREGGDDGETEEELVTVFVSISPENEWNGEEGLVSSGWENGGDCGWFCIGSAVPCRSSDATEGRRRQRCIWWLWIW</sequence>
<proteinExistence type="predicted"/>
<comment type="caution">
    <text evidence="2">The sequence shown here is derived from an EMBL/GenBank/DDBJ whole genome shotgun (WGS) entry which is preliminary data.</text>
</comment>
<feature type="region of interest" description="Disordered" evidence="1">
    <location>
        <begin position="1"/>
        <end position="55"/>
    </location>
</feature>
<dbReference type="Proteomes" id="UP000823775">
    <property type="component" value="Unassembled WGS sequence"/>
</dbReference>